<reference evidence="1" key="1">
    <citation type="submission" date="2024-02" db="EMBL/GenBank/DDBJ databases">
        <authorList>
            <consortium name="Clinical and Environmental Microbiology Branch: Whole genome sequencing antimicrobial resistance pathogens in the healthcare setting"/>
        </authorList>
    </citation>
    <scope>NUCLEOTIDE SEQUENCE</scope>
    <source>
        <strain evidence="1">2023GN-00102</strain>
    </source>
</reference>
<dbReference type="RefSeq" id="WP_174332508.1">
    <property type="nucleotide sequence ID" value="NZ_CAXOME010000001.1"/>
</dbReference>
<protein>
    <recommendedName>
        <fullName evidence="2">DUF2833 domain-containing protein</fullName>
    </recommendedName>
</protein>
<dbReference type="AlphaFoldDB" id="A0AAI9MLW1"/>
<proteinExistence type="predicted"/>
<name>A0AAI9MLW1_CITFR</name>
<gene>
    <name evidence="1" type="ORF">PQQ21_001785</name>
</gene>
<sequence length="160" mass="18133">MINAQIVPATAEHIEAIIPLVRQEDIDEFMATNGWSPRRVLETGLRTSTFCCAGLINGEVVTIFGVAPASMIGGSGIPWLVGTDALEKYQRTFLRRCGKVVNAMLTVYPYLENYVDARNHTARIWLHWLGFTIDDPQLYGIKNLPFHRFHMERKQCVARL</sequence>
<accession>A0AAI9MLW1</accession>
<dbReference type="EMBL" id="ABKLER030000006">
    <property type="protein sequence ID" value="EMN4144546.1"/>
    <property type="molecule type" value="Genomic_DNA"/>
</dbReference>
<evidence type="ECO:0008006" key="2">
    <source>
        <dbReference type="Google" id="ProtNLM"/>
    </source>
</evidence>
<comment type="caution">
    <text evidence="1">The sequence shown here is derived from an EMBL/GenBank/DDBJ whole genome shotgun (WGS) entry which is preliminary data.</text>
</comment>
<evidence type="ECO:0000313" key="1">
    <source>
        <dbReference type="EMBL" id="EMN4144546.1"/>
    </source>
</evidence>
<organism evidence="1">
    <name type="scientific">Citrobacter freundii</name>
    <dbReference type="NCBI Taxonomy" id="546"/>
    <lineage>
        <taxon>Bacteria</taxon>
        <taxon>Pseudomonadati</taxon>
        <taxon>Pseudomonadota</taxon>
        <taxon>Gammaproteobacteria</taxon>
        <taxon>Enterobacterales</taxon>
        <taxon>Enterobacteriaceae</taxon>
        <taxon>Citrobacter</taxon>
        <taxon>Citrobacter freundii complex</taxon>
    </lineage>
</organism>